<reference evidence="2 3" key="1">
    <citation type="submission" date="2017-03" db="EMBL/GenBank/DDBJ databases">
        <authorList>
            <person name="Afonso C.L."/>
            <person name="Miller P.J."/>
            <person name="Scott M.A."/>
            <person name="Spackman E."/>
            <person name="Goraichik I."/>
            <person name="Dimitrov K.M."/>
            <person name="Suarez D.L."/>
            <person name="Swayne D.E."/>
        </authorList>
    </citation>
    <scope>NUCLEOTIDE SEQUENCE [LARGE SCALE GENOMIC DNA]</scope>
    <source>
        <strain evidence="2 3">CECT 8620</strain>
    </source>
</reference>
<accession>A0A1Y5SDA6</accession>
<feature type="compositionally biased region" description="Basic and acidic residues" evidence="1">
    <location>
        <begin position="40"/>
        <end position="50"/>
    </location>
</feature>
<dbReference type="Proteomes" id="UP000193862">
    <property type="component" value="Unassembled WGS sequence"/>
</dbReference>
<keyword evidence="3" id="KW-1185">Reference proteome</keyword>
<evidence type="ECO:0008006" key="4">
    <source>
        <dbReference type="Google" id="ProtNLM"/>
    </source>
</evidence>
<organism evidence="2 3">
    <name type="scientific">Aquimixticola soesokkakensis</name>
    <dbReference type="NCBI Taxonomy" id="1519096"/>
    <lineage>
        <taxon>Bacteria</taxon>
        <taxon>Pseudomonadati</taxon>
        <taxon>Pseudomonadota</taxon>
        <taxon>Alphaproteobacteria</taxon>
        <taxon>Rhodobacterales</taxon>
        <taxon>Paracoccaceae</taxon>
        <taxon>Aquimixticola</taxon>
    </lineage>
</organism>
<dbReference type="EMBL" id="FWFS01000004">
    <property type="protein sequence ID" value="SLN36544.1"/>
    <property type="molecule type" value="Genomic_DNA"/>
</dbReference>
<evidence type="ECO:0000256" key="1">
    <source>
        <dbReference type="SAM" id="MobiDB-lite"/>
    </source>
</evidence>
<dbReference type="AlphaFoldDB" id="A0A1Y5SDA6"/>
<evidence type="ECO:0000313" key="2">
    <source>
        <dbReference type="EMBL" id="SLN36544.1"/>
    </source>
</evidence>
<evidence type="ECO:0000313" key="3">
    <source>
        <dbReference type="Proteomes" id="UP000193862"/>
    </source>
</evidence>
<gene>
    <name evidence="2" type="ORF">AQS8620_01298</name>
</gene>
<name>A0A1Y5SDA6_9RHOB</name>
<proteinExistence type="predicted"/>
<protein>
    <recommendedName>
        <fullName evidence="4">Addiction module component</fullName>
    </recommendedName>
</protein>
<feature type="region of interest" description="Disordered" evidence="1">
    <location>
        <begin position="27"/>
        <end position="50"/>
    </location>
</feature>
<sequence>MGRLPGEVRALTPKETSELVDAWNAAQSAASGELPPPTIKDLEELEARYG</sequence>